<dbReference type="InterPro" id="IPR029063">
    <property type="entry name" value="SAM-dependent_MTases_sf"/>
</dbReference>
<keyword evidence="2 3" id="KW-0808">Transferase</keyword>
<dbReference type="GO" id="GO:0035243">
    <property type="term" value="F:protein-arginine omega-N symmetric methyltransferase activity"/>
    <property type="evidence" value="ECO:0007669"/>
    <property type="project" value="TreeGrafter"/>
</dbReference>
<dbReference type="InterPro" id="IPR038375">
    <property type="entry name" value="NDUFAF7_sf"/>
</dbReference>
<dbReference type="EMBL" id="LWQT01000051">
    <property type="protein sequence ID" value="OAN50655.1"/>
    <property type="molecule type" value="Genomic_DNA"/>
</dbReference>
<sequence>MSLSDLLAGRIRERGPIPVSEFMAEALGHPEFGYYMHRDPFGSGGDFTTAPEICQIFGELIGLWCAVVWQSMGMPSRVVLAEIGPGRGTLMADLLRAARTLPPFFAALEPWLVETSPALRNRQAQTLEREKVQWAERFEQLPEGPLLLVANELFDALPIRQLEKRGGRWFERMVGLDTAGGFTFTLGEAVEAPALAPSVLAAPDGSIAEINDAGRDLAAAMGRRLLGQGGAALIIDYGSATSGTADTLQAVKGHRYHSALADPGQVDLTAHVDFQALAEAAGSVGAKVHGPVSQGRWLLRLGIEERLSMLTQGANPAQAADLAGRARRLIDPAEMGTLFQVLALAGPFLPVPPGLEP</sequence>
<keyword evidence="4" id="KW-1185">Reference proteome</keyword>
<evidence type="ECO:0000256" key="1">
    <source>
        <dbReference type="ARBA" id="ARBA00022603"/>
    </source>
</evidence>
<dbReference type="OrthoDB" id="9794208at2"/>
<organism evidence="3 4">
    <name type="scientific">Paramagnetospirillum marisnigri</name>
    <dbReference type="NCBI Taxonomy" id="1285242"/>
    <lineage>
        <taxon>Bacteria</taxon>
        <taxon>Pseudomonadati</taxon>
        <taxon>Pseudomonadota</taxon>
        <taxon>Alphaproteobacteria</taxon>
        <taxon>Rhodospirillales</taxon>
        <taxon>Magnetospirillaceae</taxon>
        <taxon>Paramagnetospirillum</taxon>
    </lineage>
</organism>
<reference evidence="3 4" key="1">
    <citation type="submission" date="2016-04" db="EMBL/GenBank/DDBJ databases">
        <title>Draft genome sequence of freshwater magnetotactic bacteria Magnetospirillum marisnigri SP-1 and Magnetospirillum moscoviense BB-1.</title>
        <authorList>
            <person name="Koziaeva V."/>
            <person name="Dziuba M.V."/>
            <person name="Ivanov T.M."/>
            <person name="Kuznetsov B."/>
            <person name="Grouzdev D.S."/>
        </authorList>
    </citation>
    <scope>NUCLEOTIDE SEQUENCE [LARGE SCALE GENOMIC DNA]</scope>
    <source>
        <strain evidence="3 4">SP-1</strain>
    </source>
</reference>
<dbReference type="Gene3D" id="3.40.50.12710">
    <property type="match status" value="1"/>
</dbReference>
<evidence type="ECO:0000313" key="3">
    <source>
        <dbReference type="EMBL" id="OAN50655.1"/>
    </source>
</evidence>
<dbReference type="STRING" id="1285242.A6A04_17650"/>
<dbReference type="Proteomes" id="UP000078428">
    <property type="component" value="Unassembled WGS sequence"/>
</dbReference>
<dbReference type="InterPro" id="IPR003788">
    <property type="entry name" value="NDUFAF7"/>
</dbReference>
<comment type="caution">
    <text evidence="3">The sequence shown here is derived from an EMBL/GenBank/DDBJ whole genome shotgun (WGS) entry which is preliminary data.</text>
</comment>
<dbReference type="PANTHER" id="PTHR12049:SF7">
    <property type="entry name" value="PROTEIN ARGININE METHYLTRANSFERASE NDUFAF7, MITOCHONDRIAL"/>
    <property type="match status" value="1"/>
</dbReference>
<name>A0A178MRF2_9PROT</name>
<dbReference type="AlphaFoldDB" id="A0A178MRF2"/>
<dbReference type="Pfam" id="PF02636">
    <property type="entry name" value="Methyltransf_28"/>
    <property type="match status" value="1"/>
</dbReference>
<dbReference type="RefSeq" id="WP_068492110.1">
    <property type="nucleotide sequence ID" value="NZ_LWQT01000051.1"/>
</dbReference>
<evidence type="ECO:0000256" key="2">
    <source>
        <dbReference type="ARBA" id="ARBA00022679"/>
    </source>
</evidence>
<dbReference type="PANTHER" id="PTHR12049">
    <property type="entry name" value="PROTEIN ARGININE METHYLTRANSFERASE NDUFAF7, MITOCHONDRIAL"/>
    <property type="match status" value="1"/>
</dbReference>
<proteinExistence type="predicted"/>
<evidence type="ECO:0000313" key="4">
    <source>
        <dbReference type="Proteomes" id="UP000078428"/>
    </source>
</evidence>
<dbReference type="GO" id="GO:0032259">
    <property type="term" value="P:methylation"/>
    <property type="evidence" value="ECO:0007669"/>
    <property type="project" value="UniProtKB-KW"/>
</dbReference>
<dbReference type="SUPFAM" id="SSF53335">
    <property type="entry name" value="S-adenosyl-L-methionine-dependent methyltransferases"/>
    <property type="match status" value="1"/>
</dbReference>
<accession>A0A178MRF2</accession>
<keyword evidence="1 3" id="KW-0489">Methyltransferase</keyword>
<gene>
    <name evidence="3" type="ORF">A6A04_17650</name>
</gene>
<protein>
    <submittedName>
        <fullName evidence="3">Methyltransferase</fullName>
    </submittedName>
</protein>